<sequence length="862" mass="90565">MRVLACIALALIALTSLSPTNAQQAEKRVALVIGNAAYQSEALPTTANDAGLIAQTLQAAGFDVVGARDLDQDTLRRTFREFLDKVSASGPDTVAFIYLGGYGVQLEGENYFVPVDAKLARDTDVPLETLRLSDYIRPLAALKIKAGIVVLDAARANPFSGSDQPLASGLALVEPEPHMLIAFNAAPGTAAPQEKGPYGAYAQALAEMIRTGGLPLADVFDRTRLRVNEMTKGGEVPWSASKIEAPFMFFDRAPDAPPPTASNEQIATMRARPIRDLDAQDAYVAALERDTLRGYLDFLAAYPNDPMARRVRAIVAARREAITWRYTRSVDTPQAYWSYLRRYPRGPHVADAHRRLAYLAAAFEPPPTFTAISYDVPPPPEDEIVYFRQPVLVFDDPDYGFAPPPPPPVFFLPPPPPDFVVLAPPPPVFAAFVLPVPDYVPMPAYYSPPPYVAPPPQNVIYNNIHNTVVINTTTNMVTITRPGGQPQTVTPAQALASQPVSATPAATPSATQQPAAQQPAAPASGAPTTPTAPGIAATPPHGVSPGVAAAGAAVAGAALLAPALPKTVAKKAAMIRPQNPSAPAQQSKSPAQAGQPGAAQSGQPNAGRGQTAPASLDHKLTSPPLPGGPGGQPLPSANGKLPIKGQPQHSLHAPSGGKAAVRPLPSPSGQPGSPVQSPKRDTGAEPVASPPQTSPSPDHKPAAQRLHGAPSLPSVNGKPPVPGQPHRPQTQQETLSPPVASPAQSGRKTVVRPPTSPHGQSDRQVSPAHPARQKPVASQPRTRAASPHIARPTPPPAVRSAPRPVSRPAPPPRMRPSPPPQMARPPVARPTPPHVTRPTPPPKAHPTPQATKPCVHGQPCKR</sequence>
<evidence type="ECO:0000259" key="3">
    <source>
        <dbReference type="Pfam" id="PF00656"/>
    </source>
</evidence>
<accession>Q1QPN4</accession>
<evidence type="ECO:0000256" key="2">
    <source>
        <dbReference type="SAM" id="SignalP"/>
    </source>
</evidence>
<feature type="compositionally biased region" description="Low complexity" evidence="1">
    <location>
        <begin position="667"/>
        <end position="677"/>
    </location>
</feature>
<feature type="chain" id="PRO_5004196301" evidence="2">
    <location>
        <begin position="25"/>
        <end position="862"/>
    </location>
</feature>
<dbReference type="OrthoDB" id="9816009at2"/>
<dbReference type="STRING" id="323097.Nham_0960"/>
<dbReference type="Gene3D" id="3.40.50.1460">
    <property type="match status" value="1"/>
</dbReference>
<dbReference type="eggNOG" id="COG3170">
    <property type="taxonomic scope" value="Bacteria"/>
</dbReference>
<dbReference type="InterPro" id="IPR011600">
    <property type="entry name" value="Pept_C14_caspase"/>
</dbReference>
<feature type="compositionally biased region" description="Low complexity" evidence="1">
    <location>
        <begin position="496"/>
        <end position="540"/>
    </location>
</feature>
<dbReference type="Pfam" id="PF00656">
    <property type="entry name" value="Peptidase_C14"/>
    <property type="match status" value="1"/>
</dbReference>
<dbReference type="eggNOG" id="COG4249">
    <property type="taxonomic scope" value="Bacteria"/>
</dbReference>
<dbReference type="KEGG" id="nha:Nham_0960"/>
<protein>
    <submittedName>
        <fullName evidence="4">Peptidase C14, caspase catalytic subunit p20</fullName>
    </submittedName>
</protein>
<organism evidence="4 5">
    <name type="scientific">Nitrobacter hamburgensis (strain DSM 10229 / NCIMB 13809 / X14)</name>
    <dbReference type="NCBI Taxonomy" id="323097"/>
    <lineage>
        <taxon>Bacteria</taxon>
        <taxon>Pseudomonadati</taxon>
        <taxon>Pseudomonadota</taxon>
        <taxon>Alphaproteobacteria</taxon>
        <taxon>Hyphomicrobiales</taxon>
        <taxon>Nitrobacteraceae</taxon>
        <taxon>Nitrobacter</taxon>
    </lineage>
</organism>
<dbReference type="RefSeq" id="WP_011509509.1">
    <property type="nucleotide sequence ID" value="NC_007964.1"/>
</dbReference>
<evidence type="ECO:0000313" key="4">
    <source>
        <dbReference type="EMBL" id="ABE61813.1"/>
    </source>
</evidence>
<gene>
    <name evidence="4" type="ordered locus">Nham_0960</name>
</gene>
<dbReference type="PANTHER" id="PTHR22576">
    <property type="entry name" value="MUCOSA ASSOCIATED LYMPHOID TISSUE LYMPHOMA TRANSLOCATION PROTEIN 1/PARACASPASE"/>
    <property type="match status" value="1"/>
</dbReference>
<feature type="compositionally biased region" description="Pro residues" evidence="1">
    <location>
        <begin position="805"/>
        <end position="845"/>
    </location>
</feature>
<name>Q1QPN4_NITHX</name>
<dbReference type="GO" id="GO:0006508">
    <property type="term" value="P:proteolysis"/>
    <property type="evidence" value="ECO:0007669"/>
    <property type="project" value="InterPro"/>
</dbReference>
<keyword evidence="5" id="KW-1185">Reference proteome</keyword>
<feature type="region of interest" description="Disordered" evidence="1">
    <location>
        <begin position="572"/>
        <end position="862"/>
    </location>
</feature>
<feature type="signal peptide" evidence="2">
    <location>
        <begin position="1"/>
        <end position="24"/>
    </location>
</feature>
<dbReference type="Proteomes" id="UP000001953">
    <property type="component" value="Chromosome"/>
</dbReference>
<feature type="compositionally biased region" description="Low complexity" evidence="1">
    <location>
        <begin position="572"/>
        <end position="604"/>
    </location>
</feature>
<dbReference type="EMBL" id="CP000319">
    <property type="protein sequence ID" value="ABE61813.1"/>
    <property type="molecule type" value="Genomic_DNA"/>
</dbReference>
<evidence type="ECO:0000313" key="5">
    <source>
        <dbReference type="Proteomes" id="UP000001953"/>
    </source>
</evidence>
<dbReference type="InterPro" id="IPR052039">
    <property type="entry name" value="Caspase-related_regulators"/>
</dbReference>
<dbReference type="AlphaFoldDB" id="Q1QPN4"/>
<evidence type="ECO:0000256" key="1">
    <source>
        <dbReference type="SAM" id="MobiDB-lite"/>
    </source>
</evidence>
<feature type="domain" description="Peptidase C14 caspase" evidence="3">
    <location>
        <begin position="27"/>
        <end position="246"/>
    </location>
</feature>
<dbReference type="GO" id="GO:0004197">
    <property type="term" value="F:cysteine-type endopeptidase activity"/>
    <property type="evidence" value="ECO:0007669"/>
    <property type="project" value="InterPro"/>
</dbReference>
<dbReference type="SUPFAM" id="SSF52129">
    <property type="entry name" value="Caspase-like"/>
    <property type="match status" value="1"/>
</dbReference>
<keyword evidence="2" id="KW-0732">Signal</keyword>
<dbReference type="HOGENOM" id="CLU_014583_0_0_5"/>
<reference evidence="4 5" key="1">
    <citation type="submission" date="2006-03" db="EMBL/GenBank/DDBJ databases">
        <title>Complete sequence of chromosome of Nitrobacter hamburgensis X14.</title>
        <authorList>
            <consortium name="US DOE Joint Genome Institute"/>
            <person name="Copeland A."/>
            <person name="Lucas S."/>
            <person name="Lapidus A."/>
            <person name="Barry K."/>
            <person name="Detter J.C."/>
            <person name="Glavina del Rio T."/>
            <person name="Hammon N."/>
            <person name="Israni S."/>
            <person name="Dalin E."/>
            <person name="Tice H."/>
            <person name="Pitluck S."/>
            <person name="Chain P."/>
            <person name="Malfatti S."/>
            <person name="Shin M."/>
            <person name="Vergez L."/>
            <person name="Schmutz J."/>
            <person name="Larimer F."/>
            <person name="Land M."/>
            <person name="Hauser L."/>
            <person name="Kyrpides N."/>
            <person name="Ivanova N."/>
            <person name="Ward B."/>
            <person name="Arp D."/>
            <person name="Klotz M."/>
            <person name="Stein L."/>
            <person name="O'Mullan G."/>
            <person name="Starkenburg S."/>
            <person name="Sayavedra L."/>
            <person name="Poret-Peterson A.T."/>
            <person name="Gentry M.E."/>
            <person name="Bruce D."/>
            <person name="Richardson P."/>
        </authorList>
    </citation>
    <scope>NUCLEOTIDE SEQUENCE [LARGE SCALE GENOMIC DNA]</scope>
    <source>
        <strain evidence="5">DSM 10229 / NCIMB 13809 / X14</strain>
    </source>
</reference>
<feature type="region of interest" description="Disordered" evidence="1">
    <location>
        <begin position="480"/>
        <end position="540"/>
    </location>
</feature>
<dbReference type="PANTHER" id="PTHR22576:SF37">
    <property type="entry name" value="MUCOSA-ASSOCIATED LYMPHOID TISSUE LYMPHOMA TRANSLOCATION PROTEIN 1"/>
    <property type="match status" value="1"/>
</dbReference>
<proteinExistence type="predicted"/>
<dbReference type="InterPro" id="IPR029030">
    <property type="entry name" value="Caspase-like_dom_sf"/>
</dbReference>